<keyword evidence="5" id="KW-1185">Reference proteome</keyword>
<sequence length="193" mass="21018">MTTARPRRRADAERNIAAILSAARELFGKGPLPSMNDIARAAGVGRVTLYAHFASREALLEAVIDSAIAETDAALTALDLDRLDPEEALRRLIETSWSILNTLRRTREAALADLDPEQLRRKHDPAFRHVERVLDRGRQAGVFRGDLPLDWLVASCYAVVHAAADEVNAGRIRAGDAPGVVAPTVLAMLAPTR</sequence>
<protein>
    <submittedName>
        <fullName evidence="4">Uncharacterized protein</fullName>
    </submittedName>
</protein>
<dbReference type="InterPro" id="IPR036271">
    <property type="entry name" value="Tet_transcr_reg_TetR-rel_C_sf"/>
</dbReference>
<evidence type="ECO:0000256" key="2">
    <source>
        <dbReference type="ARBA" id="ARBA00023125"/>
    </source>
</evidence>
<accession>A0A2V4BBP1</accession>
<dbReference type="PANTHER" id="PTHR30055:SF234">
    <property type="entry name" value="HTH-TYPE TRANSCRIPTIONAL REGULATOR BETI"/>
    <property type="match status" value="1"/>
</dbReference>
<gene>
    <name evidence="4" type="ORF">BAY60_10070</name>
</gene>
<dbReference type="RefSeq" id="WP_112280600.1">
    <property type="nucleotide sequence ID" value="NZ_MASW01000001.1"/>
</dbReference>
<evidence type="ECO:0000256" key="1">
    <source>
        <dbReference type="ARBA" id="ARBA00023015"/>
    </source>
</evidence>
<organism evidence="4 5">
    <name type="scientific">Prauserella muralis</name>
    <dbReference type="NCBI Taxonomy" id="588067"/>
    <lineage>
        <taxon>Bacteria</taxon>
        <taxon>Bacillati</taxon>
        <taxon>Actinomycetota</taxon>
        <taxon>Actinomycetes</taxon>
        <taxon>Pseudonocardiales</taxon>
        <taxon>Pseudonocardiaceae</taxon>
        <taxon>Prauserella</taxon>
    </lineage>
</organism>
<dbReference type="AlphaFoldDB" id="A0A2V4BBP1"/>
<dbReference type="OrthoDB" id="3869819at2"/>
<dbReference type="PROSITE" id="PS50977">
    <property type="entry name" value="HTH_TETR_2"/>
    <property type="match status" value="1"/>
</dbReference>
<comment type="caution">
    <text evidence="4">The sequence shown here is derived from an EMBL/GenBank/DDBJ whole genome shotgun (WGS) entry which is preliminary data.</text>
</comment>
<dbReference type="GO" id="GO:0000976">
    <property type="term" value="F:transcription cis-regulatory region binding"/>
    <property type="evidence" value="ECO:0007669"/>
    <property type="project" value="TreeGrafter"/>
</dbReference>
<proteinExistence type="predicted"/>
<dbReference type="Pfam" id="PF00440">
    <property type="entry name" value="TetR_N"/>
    <property type="match status" value="1"/>
</dbReference>
<evidence type="ECO:0000313" key="5">
    <source>
        <dbReference type="Proteomes" id="UP000249915"/>
    </source>
</evidence>
<dbReference type="EMBL" id="MASW01000001">
    <property type="protein sequence ID" value="PXY32576.1"/>
    <property type="molecule type" value="Genomic_DNA"/>
</dbReference>
<keyword evidence="1" id="KW-0805">Transcription regulation</keyword>
<name>A0A2V4BBP1_9PSEU</name>
<dbReference type="InterPro" id="IPR050109">
    <property type="entry name" value="HTH-type_TetR-like_transc_reg"/>
</dbReference>
<dbReference type="InterPro" id="IPR001647">
    <property type="entry name" value="HTH_TetR"/>
</dbReference>
<evidence type="ECO:0000313" key="4">
    <source>
        <dbReference type="EMBL" id="PXY32576.1"/>
    </source>
</evidence>
<dbReference type="SUPFAM" id="SSF46689">
    <property type="entry name" value="Homeodomain-like"/>
    <property type="match status" value="1"/>
</dbReference>
<keyword evidence="2" id="KW-0238">DNA-binding</keyword>
<reference evidence="4 5" key="1">
    <citation type="submission" date="2016-07" db="EMBL/GenBank/DDBJ databases">
        <title>Draft genome sequence of Prauserella muralis DSM 45305, isolated from a mould-covered wall in an indoor environment.</title>
        <authorList>
            <person name="Ruckert C."/>
            <person name="Albersmeier A."/>
            <person name="Jiang C.-L."/>
            <person name="Jiang Y."/>
            <person name="Kalinowski J."/>
            <person name="Schneider O."/>
            <person name="Winkler A."/>
            <person name="Zotchev S.B."/>
        </authorList>
    </citation>
    <scope>NUCLEOTIDE SEQUENCE [LARGE SCALE GENOMIC DNA]</scope>
    <source>
        <strain evidence="4 5">DSM 45305</strain>
    </source>
</reference>
<dbReference type="InterPro" id="IPR009057">
    <property type="entry name" value="Homeodomain-like_sf"/>
</dbReference>
<keyword evidence="3" id="KW-0804">Transcription</keyword>
<dbReference type="SUPFAM" id="SSF48498">
    <property type="entry name" value="Tetracyclin repressor-like, C-terminal domain"/>
    <property type="match status" value="1"/>
</dbReference>
<dbReference type="PANTHER" id="PTHR30055">
    <property type="entry name" value="HTH-TYPE TRANSCRIPTIONAL REGULATOR RUTR"/>
    <property type="match status" value="1"/>
</dbReference>
<dbReference type="Gene3D" id="1.10.357.10">
    <property type="entry name" value="Tetracycline Repressor, domain 2"/>
    <property type="match status" value="1"/>
</dbReference>
<evidence type="ECO:0000256" key="3">
    <source>
        <dbReference type="ARBA" id="ARBA00023163"/>
    </source>
</evidence>
<dbReference type="GO" id="GO:0003700">
    <property type="term" value="F:DNA-binding transcription factor activity"/>
    <property type="evidence" value="ECO:0007669"/>
    <property type="project" value="TreeGrafter"/>
</dbReference>
<dbReference type="Proteomes" id="UP000249915">
    <property type="component" value="Unassembled WGS sequence"/>
</dbReference>